<evidence type="ECO:0000313" key="1">
    <source>
        <dbReference type="EMBL" id="PKQ80109.1"/>
    </source>
</evidence>
<dbReference type="InterPro" id="IPR027417">
    <property type="entry name" value="P-loop_NTPase"/>
</dbReference>
<protein>
    <submittedName>
        <fullName evidence="1">Terminase</fullName>
    </submittedName>
</protein>
<organism evidence="1 2">
    <name type="scientific">Aeromonas sobria</name>
    <dbReference type="NCBI Taxonomy" id="646"/>
    <lineage>
        <taxon>Bacteria</taxon>
        <taxon>Pseudomonadati</taxon>
        <taxon>Pseudomonadota</taxon>
        <taxon>Gammaproteobacteria</taxon>
        <taxon>Aeromonadales</taxon>
        <taxon>Aeromonadaceae</taxon>
        <taxon>Aeromonas</taxon>
    </lineage>
</organism>
<comment type="caution">
    <text evidence="1">The sequence shown here is derived from an EMBL/GenBank/DDBJ whole genome shotgun (WGS) entry which is preliminary data.</text>
</comment>
<evidence type="ECO:0000313" key="2">
    <source>
        <dbReference type="Proteomes" id="UP000233526"/>
    </source>
</evidence>
<reference evidence="1 2" key="1">
    <citation type="journal article" date="2017" name="Front. Microbiol.">
        <title>Strong Genomic and Phenotypic Heterogeneity in the Aeromonas sobria Species Complex.</title>
        <authorList>
            <person name="Gauthier J."/>
            <person name="Vincent A.T."/>
            <person name="Charette S.J."/>
            <person name="Derome N."/>
        </authorList>
    </citation>
    <scope>NUCLEOTIDE SEQUENCE [LARGE SCALE GENOMIC DNA]</scope>
    <source>
        <strain evidence="1 2">JF2635</strain>
    </source>
</reference>
<dbReference type="RefSeq" id="WP_101316827.1">
    <property type="nucleotide sequence ID" value="NZ_CAWNSS010000028.1"/>
</dbReference>
<name>A0A2N3J2T3_AERSO</name>
<dbReference type="EMBL" id="LJZX01000028">
    <property type="protein sequence ID" value="PKQ80109.1"/>
    <property type="molecule type" value="Genomic_DNA"/>
</dbReference>
<accession>A0A2N3J2T3</accession>
<dbReference type="Pfam" id="PF03237">
    <property type="entry name" value="Terminase_6N"/>
    <property type="match status" value="1"/>
</dbReference>
<dbReference type="AlphaFoldDB" id="A0A2N3J2T3"/>
<dbReference type="Proteomes" id="UP000233526">
    <property type="component" value="Unassembled WGS sequence"/>
</dbReference>
<gene>
    <name evidence="1" type="ORF">AOX56_12700</name>
</gene>
<dbReference type="Gene3D" id="3.40.50.300">
    <property type="entry name" value="P-loop containing nucleotide triphosphate hydrolases"/>
    <property type="match status" value="1"/>
</dbReference>
<proteinExistence type="predicted"/>
<sequence>MNNDISHLTAEHFNEWLSTLFGYQLRCREAKLDTSLARTRNILKAHQIGMSYYFAGEALEDAVLSGDNQIFLAETPEMADVYRTYVCLIAKRFLGVTLTGSPIVLSNGAQIHFLSLGDLTFAGKAGHVYVDEYFWIPDFGKALHLVGAMAMHKRWRKTYCSTLSERRGMARNFWGGMYWKSLYPGRETIIFPGESSLRDGGQLCPDQQWRYVITIEDAVRLGCNLMDIDELKDEYPQEVFNFLFMCQFKDSQESVLS</sequence>